<gene>
    <name evidence="5" type="ORF">G7Y89_g8318</name>
</gene>
<dbReference type="Proteomes" id="UP000566819">
    <property type="component" value="Unassembled WGS sequence"/>
</dbReference>
<dbReference type="CDD" id="cd05259">
    <property type="entry name" value="PCBER_SDR_a"/>
    <property type="match status" value="1"/>
</dbReference>
<keyword evidence="3" id="KW-0560">Oxidoreductase</keyword>
<evidence type="ECO:0000256" key="1">
    <source>
        <dbReference type="ARBA" id="ARBA00005725"/>
    </source>
</evidence>
<evidence type="ECO:0000256" key="2">
    <source>
        <dbReference type="ARBA" id="ARBA00022857"/>
    </source>
</evidence>
<dbReference type="Gene3D" id="3.40.50.720">
    <property type="entry name" value="NAD(P)-binding Rossmann-like Domain"/>
    <property type="match status" value="1"/>
</dbReference>
<dbReference type="InterPro" id="IPR045312">
    <property type="entry name" value="PCBER-like"/>
</dbReference>
<sequence length="335" mass="36893">MAPQCAKDQLTGFTNRIERVAIVGVSGNLGKHFAKELLKTGKHTVTALTRADSKGPPDAIKVVVVDYDNEDSLVSALKGQQFLVITLSVFAPPDTHSKIVKAAVKAGVPYIMPNSYGSDIMNESLRKEDLYGEGALERCKEIEALGSSYIALLCGFWYKWSLSLGSFGFDIANKKATFFDDGKTYTNISTWEQCGRALAGLLSLKELPEDANDKSPTISQWKNKPLYISSFRITQRDMLDSIHRNIGTTDSDWTIEYEPSAQRYKDGIEAMKKGDRQGFAKAMYSRTFFPNGGGDFETSRGLANSAIGLKDDDLDEATKRAVDMVKAGFNPFKTS</sequence>
<comment type="similarity">
    <text evidence="1">Belongs to the NmrA-type oxidoreductase family. Isoflavone reductase subfamily.</text>
</comment>
<dbReference type="EMBL" id="JAAMPI010000622">
    <property type="protein sequence ID" value="KAF4629825.1"/>
    <property type="molecule type" value="Genomic_DNA"/>
</dbReference>
<evidence type="ECO:0000256" key="3">
    <source>
        <dbReference type="ARBA" id="ARBA00023002"/>
    </source>
</evidence>
<protein>
    <recommendedName>
        <fullName evidence="4">NAD(P)-binding domain-containing protein</fullName>
    </recommendedName>
</protein>
<evidence type="ECO:0000313" key="5">
    <source>
        <dbReference type="EMBL" id="KAF4629825.1"/>
    </source>
</evidence>
<keyword evidence="6" id="KW-1185">Reference proteome</keyword>
<comment type="caution">
    <text evidence="5">The sequence shown here is derived from an EMBL/GenBank/DDBJ whole genome shotgun (WGS) entry which is preliminary data.</text>
</comment>
<dbReference type="GO" id="GO:0016491">
    <property type="term" value="F:oxidoreductase activity"/>
    <property type="evidence" value="ECO:0007669"/>
    <property type="project" value="UniProtKB-KW"/>
</dbReference>
<dbReference type="SUPFAM" id="SSF51735">
    <property type="entry name" value="NAD(P)-binding Rossmann-fold domains"/>
    <property type="match status" value="1"/>
</dbReference>
<dbReference type="InterPro" id="IPR036291">
    <property type="entry name" value="NAD(P)-bd_dom_sf"/>
</dbReference>
<accession>A0A8H4RGU6</accession>
<dbReference type="OrthoDB" id="419598at2759"/>
<dbReference type="AlphaFoldDB" id="A0A8H4RGU6"/>
<proteinExistence type="inferred from homology"/>
<organism evidence="5 6">
    <name type="scientific">Cudoniella acicularis</name>
    <dbReference type="NCBI Taxonomy" id="354080"/>
    <lineage>
        <taxon>Eukaryota</taxon>
        <taxon>Fungi</taxon>
        <taxon>Dikarya</taxon>
        <taxon>Ascomycota</taxon>
        <taxon>Pezizomycotina</taxon>
        <taxon>Leotiomycetes</taxon>
        <taxon>Helotiales</taxon>
        <taxon>Tricladiaceae</taxon>
        <taxon>Cudoniella</taxon>
    </lineage>
</organism>
<dbReference type="InterPro" id="IPR051609">
    <property type="entry name" value="NmrA/Isoflavone_reductase-like"/>
</dbReference>
<feature type="domain" description="NAD(P)-binding" evidence="4">
    <location>
        <begin position="24"/>
        <end position="117"/>
    </location>
</feature>
<dbReference type="PANTHER" id="PTHR47706:SF7">
    <property type="entry name" value="CIPA-LIKE, PUTATIVE (AFU_ORTHOLOGUE AFUA_1G01630)-RELATED"/>
    <property type="match status" value="1"/>
</dbReference>
<evidence type="ECO:0000259" key="4">
    <source>
        <dbReference type="Pfam" id="PF13460"/>
    </source>
</evidence>
<reference evidence="5 6" key="1">
    <citation type="submission" date="2020-03" db="EMBL/GenBank/DDBJ databases">
        <title>Draft Genome Sequence of Cudoniella acicularis.</title>
        <authorList>
            <person name="Buettner E."/>
            <person name="Kellner H."/>
        </authorList>
    </citation>
    <scope>NUCLEOTIDE SEQUENCE [LARGE SCALE GENOMIC DNA]</scope>
    <source>
        <strain evidence="5 6">DSM 108380</strain>
    </source>
</reference>
<dbReference type="Pfam" id="PF13460">
    <property type="entry name" value="NAD_binding_10"/>
    <property type="match status" value="1"/>
</dbReference>
<dbReference type="PANTHER" id="PTHR47706">
    <property type="entry name" value="NMRA-LIKE FAMILY PROTEIN"/>
    <property type="match status" value="1"/>
</dbReference>
<keyword evidence="2" id="KW-0521">NADP</keyword>
<evidence type="ECO:0000313" key="6">
    <source>
        <dbReference type="Proteomes" id="UP000566819"/>
    </source>
</evidence>
<dbReference type="InterPro" id="IPR016040">
    <property type="entry name" value="NAD(P)-bd_dom"/>
</dbReference>
<name>A0A8H4RGU6_9HELO</name>